<feature type="compositionally biased region" description="Low complexity" evidence="1">
    <location>
        <begin position="63"/>
        <end position="74"/>
    </location>
</feature>
<evidence type="ECO:0000313" key="3">
    <source>
        <dbReference type="Proteomes" id="UP000234681"/>
    </source>
</evidence>
<feature type="region of interest" description="Disordered" evidence="1">
    <location>
        <begin position="61"/>
        <end position="81"/>
    </location>
</feature>
<dbReference type="AlphaFoldDB" id="A6J211"/>
<dbReference type="RGD" id="1306377">
    <property type="gene designation" value="Alkbh2"/>
</dbReference>
<dbReference type="Proteomes" id="UP000234681">
    <property type="component" value="Chromosome 12"/>
</dbReference>
<sequence length="185" mass="20583">MCRALARVAAPDPPVEHGCVPVLAYPAGRRTEAPCFSGTRLWLAGGGGMDRFLVRPDRGDIQGAAEEPAPTGEASGDMQSPGWQHFRAEGLNCDYTVLFRKAEADQIFRELEQEVEYFTAGVRKVAQCSQEAGNLWGRWPHIYVFWSYPDTKAVDSGSRARSRPSLQGDRTDLQLCAREQVQRRL</sequence>
<dbReference type="EMBL" id="CH473973">
    <property type="protein sequence ID" value="EDM13950.1"/>
    <property type="molecule type" value="Genomic_DNA"/>
</dbReference>
<gene>
    <name evidence="4" type="primary">Alkbh2</name>
    <name evidence="2" type="synonym">Alkbh2_predicted</name>
    <name evidence="2" type="ORF">rCG_21336</name>
</gene>
<evidence type="ECO:0000313" key="2">
    <source>
        <dbReference type="EMBL" id="EDM13950.1"/>
    </source>
</evidence>
<evidence type="ECO:0000313" key="4">
    <source>
        <dbReference type="RGD" id="1306377"/>
    </source>
</evidence>
<organism evidence="2 3">
    <name type="scientific">Rattus norvegicus</name>
    <name type="common">Rat</name>
    <dbReference type="NCBI Taxonomy" id="10116"/>
    <lineage>
        <taxon>Eukaryota</taxon>
        <taxon>Metazoa</taxon>
        <taxon>Chordata</taxon>
        <taxon>Craniata</taxon>
        <taxon>Vertebrata</taxon>
        <taxon>Euteleostomi</taxon>
        <taxon>Mammalia</taxon>
        <taxon>Eutheria</taxon>
        <taxon>Euarchontoglires</taxon>
        <taxon>Glires</taxon>
        <taxon>Rodentia</taxon>
        <taxon>Myomorpha</taxon>
        <taxon>Muroidea</taxon>
        <taxon>Muridae</taxon>
        <taxon>Murinae</taxon>
        <taxon>Rattus</taxon>
    </lineage>
</organism>
<protein>
    <submittedName>
        <fullName evidence="2">AlkB, alkylation repair homolog 2 (E. coli) (Predicted), isoform CRA_a</fullName>
    </submittedName>
</protein>
<reference evidence="2 3" key="1">
    <citation type="submission" date="2005-07" db="EMBL/GenBank/DDBJ databases">
        <authorList>
            <person name="Mural R.J."/>
            <person name="Li P.W."/>
            <person name="Adams M.D."/>
            <person name="Amanatides P.G."/>
            <person name="Baden-Tillson H."/>
            <person name="Barnstead M."/>
            <person name="Chin S.H."/>
            <person name="Dew I."/>
            <person name="Evans C.A."/>
            <person name="Ferriera S."/>
            <person name="Flanigan M."/>
            <person name="Fosler C."/>
            <person name="Glodek A."/>
            <person name="Gu Z."/>
            <person name="Holt R.A."/>
            <person name="Jennings D."/>
            <person name="Kraft C.L."/>
            <person name="Lu F."/>
            <person name="Nguyen T."/>
            <person name="Nusskern D.R."/>
            <person name="Pfannkoch C.M."/>
            <person name="Sitter C."/>
            <person name="Sutton G.G."/>
            <person name="Venter J.C."/>
            <person name="Wang Z."/>
            <person name="Woodage T."/>
            <person name="Zheng X.H."/>
            <person name="Zhong F."/>
        </authorList>
    </citation>
    <scope>NUCLEOTIDE SEQUENCE [LARGE SCALE GENOMIC DNA]</scope>
    <source>
        <strain>BN</strain>
        <strain evidence="3">Sprague-Dawley</strain>
    </source>
</reference>
<name>A6J211_RAT</name>
<accession>A6J211</accession>
<dbReference type="AGR" id="RGD:1306377"/>
<proteinExistence type="predicted"/>
<evidence type="ECO:0000256" key="1">
    <source>
        <dbReference type="SAM" id="MobiDB-lite"/>
    </source>
</evidence>